<name>A0A432Z9R1_9GAMM</name>
<evidence type="ECO:0000256" key="12">
    <source>
        <dbReference type="ARBA" id="ARBA00022960"/>
    </source>
</evidence>
<feature type="binding site" evidence="19">
    <location>
        <begin position="126"/>
        <end position="132"/>
    </location>
    <ligand>
        <name>ATP</name>
        <dbReference type="ChEBI" id="CHEBI:30616"/>
    </ligand>
</feature>
<dbReference type="Pfam" id="PF01225">
    <property type="entry name" value="Mur_ligase"/>
    <property type="match status" value="1"/>
</dbReference>
<keyword evidence="7 19" id="KW-0963">Cytoplasm</keyword>
<evidence type="ECO:0000256" key="6">
    <source>
        <dbReference type="ARBA" id="ARBA00021749"/>
    </source>
</evidence>
<dbReference type="InterPro" id="IPR004101">
    <property type="entry name" value="Mur_ligase_C"/>
</dbReference>
<dbReference type="InterPro" id="IPR005758">
    <property type="entry name" value="UDP-N-AcMur_Ala_ligase_MurC"/>
</dbReference>
<comment type="caution">
    <text evidence="23">The sequence shown here is derived from an EMBL/GenBank/DDBJ whole genome shotgun (WGS) entry which is preliminary data.</text>
</comment>
<dbReference type="Gene3D" id="3.40.1190.10">
    <property type="entry name" value="Mur-like, catalytic domain"/>
    <property type="match status" value="1"/>
</dbReference>
<dbReference type="GO" id="GO:0009252">
    <property type="term" value="P:peptidoglycan biosynthetic process"/>
    <property type="evidence" value="ECO:0007669"/>
    <property type="project" value="UniProtKB-UniRule"/>
</dbReference>
<dbReference type="SUPFAM" id="SSF53244">
    <property type="entry name" value="MurD-like peptide ligases, peptide-binding domain"/>
    <property type="match status" value="1"/>
</dbReference>
<dbReference type="GO" id="GO:0051301">
    <property type="term" value="P:cell division"/>
    <property type="evidence" value="ECO:0007669"/>
    <property type="project" value="UniProtKB-KW"/>
</dbReference>
<comment type="function">
    <text evidence="1 19">Cell wall formation.</text>
</comment>
<evidence type="ECO:0000256" key="2">
    <source>
        <dbReference type="ARBA" id="ARBA00004496"/>
    </source>
</evidence>
<dbReference type="EC" id="6.3.2.8" evidence="5 19"/>
<dbReference type="Gene3D" id="3.40.50.720">
    <property type="entry name" value="NAD(P)-binding Rossmann-like Domain"/>
    <property type="match status" value="1"/>
</dbReference>
<dbReference type="HAMAP" id="MF_00046">
    <property type="entry name" value="MurC"/>
    <property type="match status" value="1"/>
</dbReference>
<keyword evidence="24" id="KW-1185">Reference proteome</keyword>
<dbReference type="InterPro" id="IPR000713">
    <property type="entry name" value="Mur_ligase_N"/>
</dbReference>
<evidence type="ECO:0000313" key="24">
    <source>
        <dbReference type="Proteomes" id="UP000287022"/>
    </source>
</evidence>
<dbReference type="GO" id="GO:0071555">
    <property type="term" value="P:cell wall organization"/>
    <property type="evidence" value="ECO:0007669"/>
    <property type="project" value="UniProtKB-KW"/>
</dbReference>
<organism evidence="23 24">
    <name type="scientific">Pseudidiomarina sediminum</name>
    <dbReference type="NCBI Taxonomy" id="431675"/>
    <lineage>
        <taxon>Bacteria</taxon>
        <taxon>Pseudomonadati</taxon>
        <taxon>Pseudomonadota</taxon>
        <taxon>Gammaproteobacteria</taxon>
        <taxon>Alteromonadales</taxon>
        <taxon>Idiomarinaceae</taxon>
        <taxon>Pseudidiomarina</taxon>
    </lineage>
</organism>
<evidence type="ECO:0000259" key="20">
    <source>
        <dbReference type="Pfam" id="PF01225"/>
    </source>
</evidence>
<dbReference type="NCBIfam" id="TIGR01082">
    <property type="entry name" value="murC"/>
    <property type="match status" value="1"/>
</dbReference>
<feature type="domain" description="Mur ligase C-terminal" evidence="21">
    <location>
        <begin position="341"/>
        <end position="465"/>
    </location>
</feature>
<dbReference type="EMBL" id="PIQE01000001">
    <property type="protein sequence ID" value="RUO74685.1"/>
    <property type="molecule type" value="Genomic_DNA"/>
</dbReference>
<dbReference type="GO" id="GO:0005737">
    <property type="term" value="C:cytoplasm"/>
    <property type="evidence" value="ECO:0007669"/>
    <property type="project" value="UniProtKB-SubCell"/>
</dbReference>
<dbReference type="RefSeq" id="WP_051207029.1">
    <property type="nucleotide sequence ID" value="NZ_JAHVIQ010000001.1"/>
</dbReference>
<feature type="domain" description="Mur ligase central" evidence="22">
    <location>
        <begin position="124"/>
        <end position="304"/>
    </location>
</feature>
<dbReference type="PANTHER" id="PTHR43445">
    <property type="entry name" value="UDP-N-ACETYLMURAMATE--L-ALANINE LIGASE-RELATED"/>
    <property type="match status" value="1"/>
</dbReference>
<keyword evidence="13 19" id="KW-0573">Peptidoglycan synthesis</keyword>
<dbReference type="PANTHER" id="PTHR43445:SF3">
    <property type="entry name" value="UDP-N-ACETYLMURAMATE--L-ALANINE LIGASE"/>
    <property type="match status" value="1"/>
</dbReference>
<comment type="pathway">
    <text evidence="17">Glycan biosynthesis.</text>
</comment>
<evidence type="ECO:0000256" key="1">
    <source>
        <dbReference type="ARBA" id="ARBA00003921"/>
    </source>
</evidence>
<reference evidence="24" key="1">
    <citation type="journal article" date="2018" name="Front. Microbiol.">
        <title>Genome-Based Analysis Reveals the Taxonomy and Diversity of the Family Idiomarinaceae.</title>
        <authorList>
            <person name="Liu Y."/>
            <person name="Lai Q."/>
            <person name="Shao Z."/>
        </authorList>
    </citation>
    <scope>NUCLEOTIDE SEQUENCE [LARGE SCALE GENOMIC DNA]</scope>
    <source>
        <strain evidence="24">c121</strain>
    </source>
</reference>
<dbReference type="Proteomes" id="UP000287022">
    <property type="component" value="Unassembled WGS sequence"/>
</dbReference>
<evidence type="ECO:0000256" key="3">
    <source>
        <dbReference type="ARBA" id="ARBA00004752"/>
    </source>
</evidence>
<keyword evidence="9 19" id="KW-0132">Cell division</keyword>
<evidence type="ECO:0000256" key="9">
    <source>
        <dbReference type="ARBA" id="ARBA00022618"/>
    </source>
</evidence>
<evidence type="ECO:0000256" key="4">
    <source>
        <dbReference type="ARBA" id="ARBA00010416"/>
    </source>
</evidence>
<evidence type="ECO:0000256" key="5">
    <source>
        <dbReference type="ARBA" id="ARBA00012211"/>
    </source>
</evidence>
<keyword evidence="12 19" id="KW-0133">Cell shape</keyword>
<comment type="pathway">
    <text evidence="3 19">Cell wall biogenesis; peptidoglycan biosynthesis.</text>
</comment>
<evidence type="ECO:0000259" key="22">
    <source>
        <dbReference type="Pfam" id="PF08245"/>
    </source>
</evidence>
<accession>A0A432Z9R1</accession>
<sequence length="496" mass="53620">MDMKTAAPSTVQVPEMRRVRRIHFVGIGGAGMAGIAEVLLNQGYAISGSDIGENANTQRLQGLGAEIFIGHAASNVSAADVVVVSSAIRPDNSELTAAKEAFIPIVRRAEMLAELMRFRHGVAVAGTHGKTTTTSLLASVFAEAERDPTFVIGGLLNSAGSNARLGSSKYLIAEADESDASFLHLQPMVAVVTNIEADHMDTYGGDFNRMLDTYIDFLHNLPFYGLAVMCIDDPVIRELLPRVGRQLTTYGFSDDADVRGSDYAQHSGESRFVVHRKGREPLAVTVNLPGRHNALNALAAIAVATDEGIEDAAIQGALQQFGGIGRRFQRLGEFPCQREEQTGEVMLIDDYGHHPTEVAATIAAARAGWPEHRIVMAFQPHRYSRTRDLYDEFVSVLAEVDVLLLLDVYSAGEAAVQGADSRALTKSLRMRGKAEPIYVGDRGELMRVLADILRPNDLVLAQGAGNIGAIARELALTQLEPQALRAAAEDYEESQR</sequence>
<evidence type="ECO:0000256" key="15">
    <source>
        <dbReference type="ARBA" id="ARBA00023316"/>
    </source>
</evidence>
<evidence type="ECO:0000256" key="11">
    <source>
        <dbReference type="ARBA" id="ARBA00022840"/>
    </source>
</evidence>
<dbReference type="STRING" id="1122124.GCA_000423165_00415"/>
<evidence type="ECO:0000313" key="23">
    <source>
        <dbReference type="EMBL" id="RUO74685.1"/>
    </source>
</evidence>
<dbReference type="SUPFAM" id="SSF51984">
    <property type="entry name" value="MurCD N-terminal domain"/>
    <property type="match status" value="1"/>
</dbReference>
<dbReference type="Pfam" id="PF02875">
    <property type="entry name" value="Mur_ligase_C"/>
    <property type="match status" value="1"/>
</dbReference>
<dbReference type="GO" id="GO:0008360">
    <property type="term" value="P:regulation of cell shape"/>
    <property type="evidence" value="ECO:0007669"/>
    <property type="project" value="UniProtKB-KW"/>
</dbReference>
<dbReference type="InterPro" id="IPR013221">
    <property type="entry name" value="Mur_ligase_cen"/>
</dbReference>
<evidence type="ECO:0000256" key="14">
    <source>
        <dbReference type="ARBA" id="ARBA00023306"/>
    </source>
</evidence>
<dbReference type="Gene3D" id="3.90.190.20">
    <property type="entry name" value="Mur ligase, C-terminal domain"/>
    <property type="match status" value="1"/>
</dbReference>
<evidence type="ECO:0000256" key="10">
    <source>
        <dbReference type="ARBA" id="ARBA00022741"/>
    </source>
</evidence>
<feature type="domain" description="Mur ligase N-terminal catalytic" evidence="20">
    <location>
        <begin position="21"/>
        <end position="119"/>
    </location>
</feature>
<keyword evidence="10 19" id="KW-0547">Nucleotide-binding</keyword>
<dbReference type="GO" id="GO:0005524">
    <property type="term" value="F:ATP binding"/>
    <property type="evidence" value="ECO:0007669"/>
    <property type="project" value="UniProtKB-UniRule"/>
</dbReference>
<gene>
    <name evidence="19" type="primary">murC</name>
    <name evidence="23" type="ORF">CWI80_04910</name>
</gene>
<dbReference type="Pfam" id="PF08245">
    <property type="entry name" value="Mur_ligase_M"/>
    <property type="match status" value="1"/>
</dbReference>
<evidence type="ECO:0000256" key="17">
    <source>
        <dbReference type="ARBA" id="ARBA00060592"/>
    </source>
</evidence>
<dbReference type="SUPFAM" id="SSF53623">
    <property type="entry name" value="MurD-like peptide ligases, catalytic domain"/>
    <property type="match status" value="1"/>
</dbReference>
<dbReference type="InterPro" id="IPR036565">
    <property type="entry name" value="Mur-like_cat_sf"/>
</dbReference>
<comment type="catalytic activity">
    <reaction evidence="16 19">
        <text>UDP-N-acetyl-alpha-D-muramate + L-alanine + ATP = UDP-N-acetyl-alpha-D-muramoyl-L-alanine + ADP + phosphate + H(+)</text>
        <dbReference type="Rhea" id="RHEA:23372"/>
        <dbReference type="ChEBI" id="CHEBI:15378"/>
        <dbReference type="ChEBI" id="CHEBI:30616"/>
        <dbReference type="ChEBI" id="CHEBI:43474"/>
        <dbReference type="ChEBI" id="CHEBI:57972"/>
        <dbReference type="ChEBI" id="CHEBI:70757"/>
        <dbReference type="ChEBI" id="CHEBI:83898"/>
        <dbReference type="ChEBI" id="CHEBI:456216"/>
        <dbReference type="EC" id="6.3.2.8"/>
    </reaction>
</comment>
<proteinExistence type="inferred from homology"/>
<dbReference type="AlphaFoldDB" id="A0A432Z9R1"/>
<evidence type="ECO:0000259" key="21">
    <source>
        <dbReference type="Pfam" id="PF02875"/>
    </source>
</evidence>
<keyword evidence="15 19" id="KW-0961">Cell wall biogenesis/degradation</keyword>
<comment type="subcellular location">
    <subcellularLocation>
        <location evidence="2 19">Cytoplasm</location>
    </subcellularLocation>
</comment>
<evidence type="ECO:0000256" key="13">
    <source>
        <dbReference type="ARBA" id="ARBA00022984"/>
    </source>
</evidence>
<keyword evidence="14 19" id="KW-0131">Cell cycle</keyword>
<keyword evidence="11 19" id="KW-0067">ATP-binding</keyword>
<dbReference type="UniPathway" id="UPA00219"/>
<evidence type="ECO:0000256" key="19">
    <source>
        <dbReference type="HAMAP-Rule" id="MF_00046"/>
    </source>
</evidence>
<evidence type="ECO:0000256" key="16">
    <source>
        <dbReference type="ARBA" id="ARBA00047833"/>
    </source>
</evidence>
<protein>
    <recommendedName>
        <fullName evidence="6 19">UDP-N-acetylmuramate--L-alanine ligase</fullName>
        <ecNumber evidence="5 19">6.3.2.8</ecNumber>
    </recommendedName>
    <alternativeName>
        <fullName evidence="18 19">UDP-N-acetylmuramoyl-L-alanine synthetase</fullName>
    </alternativeName>
</protein>
<dbReference type="InterPro" id="IPR050061">
    <property type="entry name" value="MurCDEF_pg_biosynth"/>
</dbReference>
<evidence type="ECO:0000256" key="7">
    <source>
        <dbReference type="ARBA" id="ARBA00022490"/>
    </source>
</evidence>
<keyword evidence="8 19" id="KW-0436">Ligase</keyword>
<comment type="similarity">
    <text evidence="4 19">Belongs to the MurCDEF family.</text>
</comment>
<dbReference type="FunFam" id="3.40.1190.10:FF:000001">
    <property type="entry name" value="UDP-N-acetylmuramate--L-alanine ligase"/>
    <property type="match status" value="1"/>
</dbReference>
<dbReference type="FunFam" id="3.40.50.720:FF:000046">
    <property type="entry name" value="UDP-N-acetylmuramate--L-alanine ligase"/>
    <property type="match status" value="1"/>
</dbReference>
<dbReference type="GO" id="GO:0008763">
    <property type="term" value="F:UDP-N-acetylmuramate-L-alanine ligase activity"/>
    <property type="evidence" value="ECO:0007669"/>
    <property type="project" value="UniProtKB-UniRule"/>
</dbReference>
<dbReference type="InterPro" id="IPR036615">
    <property type="entry name" value="Mur_ligase_C_dom_sf"/>
</dbReference>
<evidence type="ECO:0000256" key="8">
    <source>
        <dbReference type="ARBA" id="ARBA00022598"/>
    </source>
</evidence>
<evidence type="ECO:0000256" key="18">
    <source>
        <dbReference type="ARBA" id="ARBA00079022"/>
    </source>
</evidence>